<evidence type="ECO:0000256" key="7">
    <source>
        <dbReference type="SAM" id="MobiDB-lite"/>
    </source>
</evidence>
<reference evidence="8" key="2">
    <citation type="journal article" date="2021" name="PeerJ">
        <title>Extensive microbial diversity within the chicken gut microbiome revealed by metagenomics and culture.</title>
        <authorList>
            <person name="Gilroy R."/>
            <person name="Ravi A."/>
            <person name="Getino M."/>
            <person name="Pursley I."/>
            <person name="Horton D.L."/>
            <person name="Alikhan N.F."/>
            <person name="Baker D."/>
            <person name="Gharbi K."/>
            <person name="Hall N."/>
            <person name="Watson M."/>
            <person name="Adriaenssens E.M."/>
            <person name="Foster-Nyarko E."/>
            <person name="Jarju S."/>
            <person name="Secka A."/>
            <person name="Antonio M."/>
            <person name="Oren A."/>
            <person name="Chaudhuri R.R."/>
            <person name="La Ragione R."/>
            <person name="Hildebrand F."/>
            <person name="Pallen M.J."/>
        </authorList>
    </citation>
    <scope>NUCLEOTIDE SEQUENCE</scope>
    <source>
        <strain evidence="8">CHK187-14744</strain>
    </source>
</reference>
<dbReference type="EMBL" id="DVLT01000048">
    <property type="protein sequence ID" value="HIU03182.1"/>
    <property type="molecule type" value="Genomic_DNA"/>
</dbReference>
<comment type="caution">
    <text evidence="8">The sequence shown here is derived from an EMBL/GenBank/DDBJ whole genome shotgun (WGS) entry which is preliminary data.</text>
</comment>
<dbReference type="Proteomes" id="UP000824164">
    <property type="component" value="Unassembled WGS sequence"/>
</dbReference>
<evidence type="ECO:0000256" key="6">
    <source>
        <dbReference type="ARBA" id="ARBA00023136"/>
    </source>
</evidence>
<dbReference type="AlphaFoldDB" id="A0A9D1KX90"/>
<evidence type="ECO:0000256" key="4">
    <source>
        <dbReference type="ARBA" id="ARBA00022692"/>
    </source>
</evidence>
<accession>A0A9D1KX90</accession>
<feature type="region of interest" description="Disordered" evidence="7">
    <location>
        <begin position="395"/>
        <end position="414"/>
    </location>
</feature>
<sequence length="414" mass="47224">MKNTYRILADNVTVNNNTWVTGLNNNDVIVGPSGGGKTTGYVIPNILNAEESMIITDTKGNLCFKLGESLKKKGYRIIRISLKELAGNEWGYNPLDHIRYDPKEDEYNEQDIISIAHTLSPARSVKEPFWEEAAQMYLECLISYVMKALPKREHNLKSVGRLADNIGAPSGELDRMMYELEDVEPDCFTIRRYKQMCSNRSADKMDASIKGMVFNALNPFASKDIERLFENPKRIDFKLLGRKKTAVFLEVSDTDRSMDTLANLFYTQALQNLCREADARIPDCRLKVPVRFILDDFATNTLIPDFDKIISVIRSREIYVSLIIQSISQLESLYGPYKAITILNNCDNLLYLGGQDVETARYIGTKLNKTTATVLNLPLDSAFLFTRGREPRKVKKYNPFRHESKNENLPEQSR</sequence>
<keyword evidence="4" id="KW-0812">Transmembrane</keyword>
<comment type="subcellular location">
    <subcellularLocation>
        <location evidence="1">Cell membrane</location>
        <topology evidence="1">Multi-pass membrane protein</topology>
    </subcellularLocation>
</comment>
<dbReference type="InterPro" id="IPR003688">
    <property type="entry name" value="TraG/VirD4"/>
</dbReference>
<evidence type="ECO:0000256" key="5">
    <source>
        <dbReference type="ARBA" id="ARBA00022989"/>
    </source>
</evidence>
<dbReference type="NCBIfam" id="NF045973">
    <property type="entry name" value="conju_CD1115"/>
    <property type="match status" value="1"/>
</dbReference>
<reference evidence="8" key="1">
    <citation type="submission" date="2020-10" db="EMBL/GenBank/DDBJ databases">
        <authorList>
            <person name="Gilroy R."/>
        </authorList>
    </citation>
    <scope>NUCLEOTIDE SEQUENCE</scope>
    <source>
        <strain evidence="8">CHK187-14744</strain>
    </source>
</reference>
<evidence type="ECO:0000313" key="8">
    <source>
        <dbReference type="EMBL" id="HIU03182.1"/>
    </source>
</evidence>
<proteinExistence type="inferred from homology"/>
<dbReference type="Pfam" id="PF02534">
    <property type="entry name" value="T4SS-DNA_transf"/>
    <property type="match status" value="1"/>
</dbReference>
<dbReference type="InterPro" id="IPR051539">
    <property type="entry name" value="T4SS-coupling_protein"/>
</dbReference>
<gene>
    <name evidence="8" type="ORF">IAB63_08030</name>
</gene>
<evidence type="ECO:0000256" key="2">
    <source>
        <dbReference type="ARBA" id="ARBA00008806"/>
    </source>
</evidence>
<dbReference type="PANTHER" id="PTHR37937:SF1">
    <property type="entry name" value="CONJUGATIVE TRANSFER: DNA TRANSPORT"/>
    <property type="match status" value="1"/>
</dbReference>
<dbReference type="PANTHER" id="PTHR37937">
    <property type="entry name" value="CONJUGATIVE TRANSFER: DNA TRANSPORT"/>
    <property type="match status" value="1"/>
</dbReference>
<dbReference type="GO" id="GO:0005886">
    <property type="term" value="C:plasma membrane"/>
    <property type="evidence" value="ECO:0007669"/>
    <property type="project" value="UniProtKB-SubCell"/>
</dbReference>
<keyword evidence="3" id="KW-1003">Cell membrane</keyword>
<protein>
    <submittedName>
        <fullName evidence="8">Type IV secretory system conjugative DNA transfer family protein</fullName>
    </submittedName>
</protein>
<dbReference type="InterPro" id="IPR027417">
    <property type="entry name" value="P-loop_NTPase"/>
</dbReference>
<organism evidence="8 9">
    <name type="scientific">Candidatus Onthocola gallistercoris</name>
    <dbReference type="NCBI Taxonomy" id="2840876"/>
    <lineage>
        <taxon>Bacteria</taxon>
        <taxon>Bacillati</taxon>
        <taxon>Bacillota</taxon>
        <taxon>Bacilli</taxon>
        <taxon>Candidatus Onthocola</taxon>
    </lineage>
</organism>
<dbReference type="SUPFAM" id="SSF52540">
    <property type="entry name" value="P-loop containing nucleoside triphosphate hydrolases"/>
    <property type="match status" value="1"/>
</dbReference>
<dbReference type="CDD" id="cd01127">
    <property type="entry name" value="TrwB_TraG_TraD_VirD4"/>
    <property type="match status" value="1"/>
</dbReference>
<comment type="similarity">
    <text evidence="2">Belongs to the VirD4/TraG family.</text>
</comment>
<evidence type="ECO:0000256" key="3">
    <source>
        <dbReference type="ARBA" id="ARBA00022475"/>
    </source>
</evidence>
<name>A0A9D1KX90_9FIRM</name>
<evidence type="ECO:0000313" key="9">
    <source>
        <dbReference type="Proteomes" id="UP000824164"/>
    </source>
</evidence>
<keyword evidence="6" id="KW-0472">Membrane</keyword>
<keyword evidence="5" id="KW-1133">Transmembrane helix</keyword>
<evidence type="ECO:0000256" key="1">
    <source>
        <dbReference type="ARBA" id="ARBA00004651"/>
    </source>
</evidence>
<dbReference type="Gene3D" id="3.40.50.300">
    <property type="entry name" value="P-loop containing nucleotide triphosphate hydrolases"/>
    <property type="match status" value="1"/>
</dbReference>
<feature type="compositionally biased region" description="Basic and acidic residues" evidence="7">
    <location>
        <begin position="400"/>
        <end position="414"/>
    </location>
</feature>